<evidence type="ECO:0000256" key="1">
    <source>
        <dbReference type="ARBA" id="ARBA00022723"/>
    </source>
</evidence>
<dbReference type="InterPro" id="IPR056125">
    <property type="entry name" value="DUF7708"/>
</dbReference>
<keyword evidence="3 5" id="KW-0863">Zinc-finger</keyword>
<proteinExistence type="predicted"/>
<dbReference type="GO" id="GO:0008270">
    <property type="term" value="F:zinc ion binding"/>
    <property type="evidence" value="ECO:0007669"/>
    <property type="project" value="UniProtKB-KW"/>
</dbReference>
<dbReference type="Proteomes" id="UP000813461">
    <property type="component" value="Unassembled WGS sequence"/>
</dbReference>
<dbReference type="EMBL" id="JAGMVJ010000009">
    <property type="protein sequence ID" value="KAH7087771.1"/>
    <property type="molecule type" value="Genomic_DNA"/>
</dbReference>
<feature type="domain" description="C2H2-type" evidence="7">
    <location>
        <begin position="961"/>
        <end position="987"/>
    </location>
</feature>
<dbReference type="Pfam" id="PF22939">
    <property type="entry name" value="WHD_GPIID"/>
    <property type="match status" value="1"/>
</dbReference>
<keyword evidence="1" id="KW-0479">Metal-binding</keyword>
<name>A0A8K0R6V9_9PLEO</name>
<evidence type="ECO:0000256" key="6">
    <source>
        <dbReference type="SAM" id="MobiDB-lite"/>
    </source>
</evidence>
<evidence type="ECO:0000259" key="7">
    <source>
        <dbReference type="PROSITE" id="PS50157"/>
    </source>
</evidence>
<dbReference type="OrthoDB" id="21416at2759"/>
<dbReference type="PANTHER" id="PTHR10039:SF14">
    <property type="entry name" value="NACHT DOMAIN-CONTAINING PROTEIN"/>
    <property type="match status" value="1"/>
</dbReference>
<reference evidence="8" key="1">
    <citation type="journal article" date="2021" name="Nat. Commun.">
        <title>Genetic determinants of endophytism in the Arabidopsis root mycobiome.</title>
        <authorList>
            <person name="Mesny F."/>
            <person name="Miyauchi S."/>
            <person name="Thiergart T."/>
            <person name="Pickel B."/>
            <person name="Atanasova L."/>
            <person name="Karlsson M."/>
            <person name="Huettel B."/>
            <person name="Barry K.W."/>
            <person name="Haridas S."/>
            <person name="Chen C."/>
            <person name="Bauer D."/>
            <person name="Andreopoulos W."/>
            <person name="Pangilinan J."/>
            <person name="LaButti K."/>
            <person name="Riley R."/>
            <person name="Lipzen A."/>
            <person name="Clum A."/>
            <person name="Drula E."/>
            <person name="Henrissat B."/>
            <person name="Kohler A."/>
            <person name="Grigoriev I.V."/>
            <person name="Martin F.M."/>
            <person name="Hacquard S."/>
        </authorList>
    </citation>
    <scope>NUCLEOTIDE SEQUENCE</scope>
    <source>
        <strain evidence="8">MPI-SDFR-AT-0120</strain>
    </source>
</reference>
<dbReference type="SMART" id="SM00355">
    <property type="entry name" value="ZnF_C2H2"/>
    <property type="match status" value="4"/>
</dbReference>
<dbReference type="PANTHER" id="PTHR10039">
    <property type="entry name" value="AMELOGENIN"/>
    <property type="match status" value="1"/>
</dbReference>
<evidence type="ECO:0000256" key="5">
    <source>
        <dbReference type="PROSITE-ProRule" id="PRU00042"/>
    </source>
</evidence>
<feature type="compositionally biased region" description="Polar residues" evidence="6">
    <location>
        <begin position="8"/>
        <end position="24"/>
    </location>
</feature>
<keyword evidence="2" id="KW-0677">Repeat</keyword>
<evidence type="ECO:0000313" key="9">
    <source>
        <dbReference type="Proteomes" id="UP000813461"/>
    </source>
</evidence>
<evidence type="ECO:0000313" key="8">
    <source>
        <dbReference type="EMBL" id="KAH7087771.1"/>
    </source>
</evidence>
<sequence>MATPPPSQQTTRSSTGALSQQSTLVPTQAKSEALKKALNSFRNKLEPAQLLSFKTATYDQLVLEILRIQREQGNSKNMMNLTRLQAFLEGMQQLGKTIEVFLNVSDAVAFVWGPVKFILLAASAYAETFDTLLNAYEQIGEQLPLLSDYESLHGDDTHMANALAWIYEDILMFHQRAVRFFQGSKARHIIRAMWKNYDTEFNGLIQKLGRHKDLVESCAALSQYRRYQEDMLDLKVKLDVQVRCHQEDMLKLNAKLDAQVEEEKFKKLIKVREWLAAGQQAIDDHADLQKIREKYPSTAKWILNNALVKDWMGVRIPTTPLLWAHGIPGAGKTVLASAIIEECKGNPDFKTGYFYCHDGDPNNNTAIAILKGIVDQLLQQEVEDLLPQFYTKRTSSGDATLRSFQVAKRLLEDCCEILPKLFIVVDGIDECDAIERREALEALTHVTGVYNDKDPGKLRVLIISQHSLDIHRVLHSGASLKVAPSVLALSEADVENDIRVYVRTWVDKIAARNTSEENPFNEDMKEYLRNLTMVNAKGMFLYAKLVLVNLYELNTRERVIDAIKSENFPRGLEEAYERIVRRIKQTSTPEDWEDAKKLFGWMVCAKRQLTWKEIQVALSIDTDSQTIEYDNRHLRKHINEICGSLVIMSGDRAALVHSTAKTYITKITKDIHEPTIECELAILCLQYLTFPCFEFDEQDDQQELRRLMLTGHFAFQDYAVAKWFHHVNAFVNNGRRFLDEAVAPDEHLRELATAIDDFMTRYDDEEWGSDIVQDCKTTCETFKPYSFHEALLCLTSHIYKFQQKGFDARHKISIKSLADALERNRKLLEELPDKLDMAEKKAYRKFYDENRRYKCTKITCRYFSQGFVDAKSKKRHVNIHDRPFQCDVSDCLGVEGFSNPKDLQNHIRSFHPEISDLAETFTSSTSKQAKSDHACVFCGKTFTRNFARKNHEKSHRGERDHECPECGKAFTRLNDCKRHQKLHERGR</sequence>
<dbReference type="PROSITE" id="PS50157">
    <property type="entry name" value="ZINC_FINGER_C2H2_2"/>
    <property type="match status" value="2"/>
</dbReference>
<accession>A0A8K0R6V9</accession>
<dbReference type="Gene3D" id="3.30.160.60">
    <property type="entry name" value="Classic Zinc Finger"/>
    <property type="match status" value="2"/>
</dbReference>
<dbReference type="InterPro" id="IPR013087">
    <property type="entry name" value="Znf_C2H2_type"/>
</dbReference>
<dbReference type="InterPro" id="IPR036236">
    <property type="entry name" value="Znf_C2H2_sf"/>
</dbReference>
<dbReference type="SUPFAM" id="SSF52540">
    <property type="entry name" value="P-loop containing nucleoside triphosphate hydrolases"/>
    <property type="match status" value="1"/>
</dbReference>
<dbReference type="Pfam" id="PF24883">
    <property type="entry name" value="NPHP3_N"/>
    <property type="match status" value="1"/>
</dbReference>
<evidence type="ECO:0000256" key="3">
    <source>
        <dbReference type="ARBA" id="ARBA00022771"/>
    </source>
</evidence>
<dbReference type="InterPro" id="IPR056884">
    <property type="entry name" value="NPHP3-like_N"/>
</dbReference>
<gene>
    <name evidence="8" type="ORF">FB567DRAFT_525713</name>
</gene>
<dbReference type="AlphaFoldDB" id="A0A8K0R6V9"/>
<keyword evidence="9" id="KW-1185">Reference proteome</keyword>
<keyword evidence="4" id="KW-0862">Zinc</keyword>
<organism evidence="8 9">
    <name type="scientific">Paraphoma chrysanthemicola</name>
    <dbReference type="NCBI Taxonomy" id="798071"/>
    <lineage>
        <taxon>Eukaryota</taxon>
        <taxon>Fungi</taxon>
        <taxon>Dikarya</taxon>
        <taxon>Ascomycota</taxon>
        <taxon>Pezizomycotina</taxon>
        <taxon>Dothideomycetes</taxon>
        <taxon>Pleosporomycetidae</taxon>
        <taxon>Pleosporales</taxon>
        <taxon>Pleosporineae</taxon>
        <taxon>Phaeosphaeriaceae</taxon>
        <taxon>Paraphoma</taxon>
    </lineage>
</organism>
<evidence type="ECO:0000256" key="4">
    <source>
        <dbReference type="ARBA" id="ARBA00022833"/>
    </source>
</evidence>
<feature type="region of interest" description="Disordered" evidence="6">
    <location>
        <begin position="1"/>
        <end position="24"/>
    </location>
</feature>
<dbReference type="InterPro" id="IPR027417">
    <property type="entry name" value="P-loop_NTPase"/>
</dbReference>
<dbReference type="FunFam" id="3.30.160.60:FF:000202">
    <property type="entry name" value="Zinc finger protein 574"/>
    <property type="match status" value="1"/>
</dbReference>
<dbReference type="Gene3D" id="3.40.50.300">
    <property type="entry name" value="P-loop containing nucleotide triphosphate hydrolases"/>
    <property type="match status" value="1"/>
</dbReference>
<dbReference type="GO" id="GO:0032502">
    <property type="term" value="P:developmental process"/>
    <property type="evidence" value="ECO:0007669"/>
    <property type="project" value="UniProtKB-ARBA"/>
</dbReference>
<dbReference type="PROSITE" id="PS00028">
    <property type="entry name" value="ZINC_FINGER_C2H2_1"/>
    <property type="match status" value="2"/>
</dbReference>
<evidence type="ECO:0000256" key="2">
    <source>
        <dbReference type="ARBA" id="ARBA00022737"/>
    </source>
</evidence>
<feature type="domain" description="C2H2-type" evidence="7">
    <location>
        <begin position="933"/>
        <end position="960"/>
    </location>
</feature>
<dbReference type="InterPro" id="IPR054471">
    <property type="entry name" value="GPIID_WHD"/>
</dbReference>
<comment type="caution">
    <text evidence="8">The sequence shown here is derived from an EMBL/GenBank/DDBJ whole genome shotgun (WGS) entry which is preliminary data.</text>
</comment>
<protein>
    <submittedName>
        <fullName evidence="8">C2H2 domain-containing protein</fullName>
    </submittedName>
</protein>
<dbReference type="SUPFAM" id="SSF57667">
    <property type="entry name" value="beta-beta-alpha zinc fingers"/>
    <property type="match status" value="1"/>
</dbReference>
<dbReference type="Pfam" id="PF24809">
    <property type="entry name" value="DUF7708"/>
    <property type="match status" value="1"/>
</dbReference>